<dbReference type="SMART" id="SM00220">
    <property type="entry name" value="S_TKc"/>
    <property type="match status" value="1"/>
</dbReference>
<dbReference type="InterPro" id="IPR011009">
    <property type="entry name" value="Kinase-like_dom_sf"/>
</dbReference>
<dbReference type="FunFam" id="1.10.510.10:FF:001435">
    <property type="entry name" value="Probable myosin light chain kinase DDB_G0275057"/>
    <property type="match status" value="1"/>
</dbReference>
<comment type="caution">
    <text evidence="15">The sequence shown here is derived from an EMBL/GenBank/DDBJ whole genome shotgun (WGS) entry which is preliminary data.</text>
</comment>
<dbReference type="PROSITE" id="PS50011">
    <property type="entry name" value="PROTEIN_KINASE_DOM"/>
    <property type="match status" value="1"/>
</dbReference>
<evidence type="ECO:0000256" key="12">
    <source>
        <dbReference type="RuleBase" id="RU000304"/>
    </source>
</evidence>
<keyword evidence="6" id="KW-0418">Kinase</keyword>
<comment type="catalytic activity">
    <reaction evidence="8">
        <text>L-threonyl-[myosin light chain] + ATP = O-phospho-L-threonyl-[myosin light chain] + ADP + H(+)</text>
        <dbReference type="Rhea" id="RHEA:53900"/>
        <dbReference type="Rhea" id="RHEA-COMP:13686"/>
        <dbReference type="Rhea" id="RHEA-COMP:13687"/>
        <dbReference type="ChEBI" id="CHEBI:15378"/>
        <dbReference type="ChEBI" id="CHEBI:30013"/>
        <dbReference type="ChEBI" id="CHEBI:30616"/>
        <dbReference type="ChEBI" id="CHEBI:61977"/>
        <dbReference type="ChEBI" id="CHEBI:456216"/>
        <dbReference type="EC" id="2.7.11.18"/>
    </reaction>
</comment>
<evidence type="ECO:0000256" key="9">
    <source>
        <dbReference type="ARBA" id="ARBA00052195"/>
    </source>
</evidence>
<comment type="catalytic activity">
    <reaction evidence="9">
        <text>L-seryl-[myosin light chain] + ATP = O-phospho-L-seryl-[myosin light chain] + ADP + H(+)</text>
        <dbReference type="Rhea" id="RHEA:22004"/>
        <dbReference type="Rhea" id="RHEA-COMP:13684"/>
        <dbReference type="Rhea" id="RHEA-COMP:13685"/>
        <dbReference type="ChEBI" id="CHEBI:15378"/>
        <dbReference type="ChEBI" id="CHEBI:29999"/>
        <dbReference type="ChEBI" id="CHEBI:30616"/>
        <dbReference type="ChEBI" id="CHEBI:83421"/>
        <dbReference type="ChEBI" id="CHEBI:456216"/>
        <dbReference type="EC" id="2.7.11.18"/>
    </reaction>
</comment>
<evidence type="ECO:0000256" key="10">
    <source>
        <dbReference type="ARBA" id="ARBA00057985"/>
    </source>
</evidence>
<evidence type="ECO:0000256" key="6">
    <source>
        <dbReference type="ARBA" id="ARBA00022777"/>
    </source>
</evidence>
<evidence type="ECO:0000256" key="7">
    <source>
        <dbReference type="ARBA" id="ARBA00022840"/>
    </source>
</evidence>
<name>A0AAN7TWR8_9MYCE</name>
<comment type="similarity">
    <text evidence="1">Belongs to the protein kinase superfamily. CAMK Ser/Thr protein kinase family. CaMK subfamily.</text>
</comment>
<keyword evidence="7 11" id="KW-0067">ATP-binding</keyword>
<feature type="domain" description="Protein kinase" evidence="14">
    <location>
        <begin position="55"/>
        <end position="312"/>
    </location>
</feature>
<evidence type="ECO:0000256" key="4">
    <source>
        <dbReference type="ARBA" id="ARBA00022679"/>
    </source>
</evidence>
<keyword evidence="5 11" id="KW-0547">Nucleotide-binding</keyword>
<feature type="compositionally biased region" description="Low complexity" evidence="13">
    <location>
        <begin position="16"/>
        <end position="31"/>
    </location>
</feature>
<evidence type="ECO:0000256" key="3">
    <source>
        <dbReference type="ARBA" id="ARBA00022527"/>
    </source>
</evidence>
<dbReference type="Pfam" id="PF00069">
    <property type="entry name" value="Pkinase"/>
    <property type="match status" value="1"/>
</dbReference>
<sequence length="348" mass="38902">MGCFHSKEAGSGRPKTTTQPQQVTPEPTVTTAEVRADEKISMDQDISQGNVEDFYVVGKELGRGAFSVVREGTRKTTNDKVALKYIEKKFVKKKHIEQLRREIDIMKKVKHENVLSLKEIFESDSHLTLVMELVTGGELFYKIVERGSFTEKGARNVVRQVCAGVDYLHSQGIAHRDLKPENLLCNGEGEDMTIKIADFGLSKIFGTGEALETSCGTPDYVAPEVLTGGSYDNAVDMWSIGVITYILLCGFPPFYASSQNLLFEKILTADYDFPEPEWTHVSEHAKAFIRNLIVKDPDQRHTAKQCLEDLWLSGSDQSIGSAADLHSHFAEKMKKYNDQRRGGQSSNN</sequence>
<dbReference type="InterPro" id="IPR008271">
    <property type="entry name" value="Ser/Thr_kinase_AS"/>
</dbReference>
<evidence type="ECO:0000256" key="1">
    <source>
        <dbReference type="ARBA" id="ARBA00005354"/>
    </source>
</evidence>
<evidence type="ECO:0000256" key="8">
    <source>
        <dbReference type="ARBA" id="ARBA00050882"/>
    </source>
</evidence>
<evidence type="ECO:0000256" key="11">
    <source>
        <dbReference type="PROSITE-ProRule" id="PRU10141"/>
    </source>
</evidence>
<evidence type="ECO:0000313" key="16">
    <source>
        <dbReference type="Proteomes" id="UP001344447"/>
    </source>
</evidence>
<dbReference type="PROSITE" id="PS00107">
    <property type="entry name" value="PROTEIN_KINASE_ATP"/>
    <property type="match status" value="1"/>
</dbReference>
<evidence type="ECO:0000256" key="2">
    <source>
        <dbReference type="ARBA" id="ARBA00012430"/>
    </source>
</evidence>
<keyword evidence="16" id="KW-1185">Reference proteome</keyword>
<dbReference type="AlphaFoldDB" id="A0AAN7TWR8"/>
<evidence type="ECO:0000313" key="15">
    <source>
        <dbReference type="EMBL" id="KAK5577241.1"/>
    </source>
</evidence>
<dbReference type="GO" id="GO:0005524">
    <property type="term" value="F:ATP binding"/>
    <property type="evidence" value="ECO:0007669"/>
    <property type="project" value="UniProtKB-UniRule"/>
</dbReference>
<dbReference type="SUPFAM" id="SSF56112">
    <property type="entry name" value="Protein kinase-like (PK-like)"/>
    <property type="match status" value="1"/>
</dbReference>
<feature type="compositionally biased region" description="Basic and acidic residues" evidence="13">
    <location>
        <begin position="1"/>
        <end position="10"/>
    </location>
</feature>
<reference evidence="15 16" key="1">
    <citation type="submission" date="2023-11" db="EMBL/GenBank/DDBJ databases">
        <title>Dfirmibasis_genome.</title>
        <authorList>
            <person name="Edelbroek B."/>
            <person name="Kjellin J."/>
            <person name="Jerlstrom-Hultqvist J."/>
            <person name="Soderbom F."/>
        </authorList>
    </citation>
    <scope>NUCLEOTIDE SEQUENCE [LARGE SCALE GENOMIC DNA]</scope>
    <source>
        <strain evidence="15 16">TNS-C-14</strain>
    </source>
</reference>
<comment type="function">
    <text evidence="10">May phosphorylate a specific serine in the N-terminus of a myosin light chain.</text>
</comment>
<feature type="region of interest" description="Disordered" evidence="13">
    <location>
        <begin position="1"/>
        <end position="31"/>
    </location>
</feature>
<proteinExistence type="inferred from homology"/>
<gene>
    <name evidence="15" type="ORF">RB653_002181</name>
</gene>
<dbReference type="InterPro" id="IPR017441">
    <property type="entry name" value="Protein_kinase_ATP_BS"/>
</dbReference>
<dbReference type="FunFam" id="3.30.200.20:FF:001250">
    <property type="entry name" value="Probable myosin light chain kinase DDB_G0275057"/>
    <property type="match status" value="1"/>
</dbReference>
<keyword evidence="3 12" id="KW-0723">Serine/threonine-protein kinase</keyword>
<organism evidence="15 16">
    <name type="scientific">Dictyostelium firmibasis</name>
    <dbReference type="NCBI Taxonomy" id="79012"/>
    <lineage>
        <taxon>Eukaryota</taxon>
        <taxon>Amoebozoa</taxon>
        <taxon>Evosea</taxon>
        <taxon>Eumycetozoa</taxon>
        <taxon>Dictyostelia</taxon>
        <taxon>Dictyosteliales</taxon>
        <taxon>Dictyosteliaceae</taxon>
        <taxon>Dictyostelium</taxon>
    </lineage>
</organism>
<evidence type="ECO:0000256" key="5">
    <source>
        <dbReference type="ARBA" id="ARBA00022741"/>
    </source>
</evidence>
<dbReference type="Gene3D" id="1.10.510.10">
    <property type="entry name" value="Transferase(Phosphotransferase) domain 1"/>
    <property type="match status" value="1"/>
</dbReference>
<feature type="binding site" evidence="11">
    <location>
        <position position="93"/>
    </location>
    <ligand>
        <name>ATP</name>
        <dbReference type="ChEBI" id="CHEBI:30616"/>
    </ligand>
</feature>
<dbReference type="PANTHER" id="PTHR24347">
    <property type="entry name" value="SERINE/THREONINE-PROTEIN KINASE"/>
    <property type="match status" value="1"/>
</dbReference>
<keyword evidence="4" id="KW-0808">Transferase</keyword>
<dbReference type="Gene3D" id="3.30.200.20">
    <property type="entry name" value="Phosphorylase Kinase, domain 1"/>
    <property type="match status" value="1"/>
</dbReference>
<dbReference type="Proteomes" id="UP001344447">
    <property type="component" value="Unassembled WGS sequence"/>
</dbReference>
<dbReference type="EC" id="2.7.11.18" evidence="2"/>
<dbReference type="GO" id="GO:0004687">
    <property type="term" value="F:myosin light chain kinase activity"/>
    <property type="evidence" value="ECO:0007669"/>
    <property type="project" value="UniProtKB-EC"/>
</dbReference>
<evidence type="ECO:0000259" key="14">
    <source>
        <dbReference type="PROSITE" id="PS50011"/>
    </source>
</evidence>
<protein>
    <recommendedName>
        <fullName evidence="2">[myosin light-chain] kinase</fullName>
        <ecNumber evidence="2">2.7.11.18</ecNumber>
    </recommendedName>
</protein>
<dbReference type="EMBL" id="JAVFKY010000004">
    <property type="protein sequence ID" value="KAK5577241.1"/>
    <property type="molecule type" value="Genomic_DNA"/>
</dbReference>
<dbReference type="CDD" id="cd05117">
    <property type="entry name" value="STKc_CAMK"/>
    <property type="match status" value="1"/>
</dbReference>
<dbReference type="PROSITE" id="PS00108">
    <property type="entry name" value="PROTEIN_KINASE_ST"/>
    <property type="match status" value="1"/>
</dbReference>
<dbReference type="InterPro" id="IPR000719">
    <property type="entry name" value="Prot_kinase_dom"/>
</dbReference>
<accession>A0AAN7TWR8</accession>
<evidence type="ECO:0000256" key="13">
    <source>
        <dbReference type="SAM" id="MobiDB-lite"/>
    </source>
</evidence>